<comment type="caution">
    <text evidence="3">The sequence shown here is derived from an EMBL/GenBank/DDBJ whole genome shotgun (WGS) entry which is preliminary data.</text>
</comment>
<dbReference type="Pfam" id="PF08241">
    <property type="entry name" value="Methyltransf_11"/>
    <property type="match status" value="1"/>
</dbReference>
<dbReference type="STRING" id="1429043.X474_11550"/>
<proteinExistence type="predicted"/>
<dbReference type="Gene3D" id="3.40.50.150">
    <property type="entry name" value="Vaccinia Virus protein VP39"/>
    <property type="match status" value="1"/>
</dbReference>
<protein>
    <submittedName>
        <fullName evidence="3">WbbD domain-containing protein</fullName>
    </submittedName>
</protein>
<feature type="coiled-coil region" evidence="1">
    <location>
        <begin position="142"/>
        <end position="176"/>
    </location>
</feature>
<gene>
    <name evidence="3" type="ORF">X474_11550</name>
</gene>
<evidence type="ECO:0000313" key="3">
    <source>
        <dbReference type="EMBL" id="KIX13637.1"/>
    </source>
</evidence>
<dbReference type="InterPro" id="IPR029063">
    <property type="entry name" value="SAM-dependent_MTases_sf"/>
</dbReference>
<evidence type="ECO:0000259" key="2">
    <source>
        <dbReference type="Pfam" id="PF08241"/>
    </source>
</evidence>
<reference evidence="3 4" key="1">
    <citation type="submission" date="2013-11" db="EMBL/GenBank/DDBJ databases">
        <title>Metagenomic analysis of a methanogenic consortium involved in long chain n-alkane degradation.</title>
        <authorList>
            <person name="Davidova I.A."/>
            <person name="Callaghan A.V."/>
            <person name="Wawrik B."/>
            <person name="Pruitt S."/>
            <person name="Marks C."/>
            <person name="Duncan K.E."/>
            <person name="Suflita J.M."/>
        </authorList>
    </citation>
    <scope>NUCLEOTIDE SEQUENCE [LARGE SCALE GENOMIC DNA]</scope>
    <source>
        <strain evidence="3 4">SPR</strain>
    </source>
</reference>
<name>A0A0D2GFD3_9BACT</name>
<keyword evidence="1" id="KW-0175">Coiled coil</keyword>
<dbReference type="SUPFAM" id="SSF53335">
    <property type="entry name" value="S-adenosyl-L-methionine-dependent methyltransferases"/>
    <property type="match status" value="1"/>
</dbReference>
<dbReference type="InParanoid" id="A0A0D2GFD3"/>
<organism evidence="3 4">
    <name type="scientific">Dethiosulfatarculus sandiegensis</name>
    <dbReference type="NCBI Taxonomy" id="1429043"/>
    <lineage>
        <taxon>Bacteria</taxon>
        <taxon>Pseudomonadati</taxon>
        <taxon>Thermodesulfobacteriota</taxon>
        <taxon>Desulfarculia</taxon>
        <taxon>Desulfarculales</taxon>
        <taxon>Desulfarculaceae</taxon>
        <taxon>Dethiosulfatarculus</taxon>
    </lineage>
</organism>
<dbReference type="RefSeq" id="WP_052515085.1">
    <property type="nucleotide sequence ID" value="NZ_AZAC01000014.1"/>
</dbReference>
<dbReference type="AlphaFoldDB" id="A0A0D2GFD3"/>
<dbReference type="PATRIC" id="fig|1429043.3.peg.2457"/>
<dbReference type="EMBL" id="AZAC01000014">
    <property type="protein sequence ID" value="KIX13637.1"/>
    <property type="molecule type" value="Genomic_DNA"/>
</dbReference>
<dbReference type="Proteomes" id="UP000032233">
    <property type="component" value="Unassembled WGS sequence"/>
</dbReference>
<dbReference type="CDD" id="cd02440">
    <property type="entry name" value="AdoMet_MTases"/>
    <property type="match status" value="1"/>
</dbReference>
<accession>A0A0D2GFD3</accession>
<sequence length="446" mass="49998">MNQNKPQELNLDQIMAEIEEKVEQKKQSGFYNPVEIQKVEETAVNFIQPADGGAEAELNLHHSKLQEFWDAKVCAVETHRPGGLGRLLLKFKKMFHKASGFPLGVWLARQVLFNDEVVKLLNVLVPHHVDLRHRANRDERRLDSVEDLGRALTEQNRRLEGELAKMQAAIDDLTRRASQGGNRQELLLARLQEIVEKQAEAGTVSQETVEAVATQRSKSRGQDYLAFEDLHRGTREEIKKRQEIYLPVFRENVTDEHPLLDIGCGRGEFLELAKEAGLKAAGVDMNPEMAAFCQEMGLEVKEADALEYLRQVPDASLGGIIASQVIEHLTLNQLMELVSLCVAKLAKGGALVAETINPQCLSTFSGAFYLDMTHQKPIHPEAARFLWSKAGLGQVDLLFLSPYPPEARLESFGADDQGLAGAFNRNTHRLNQLLYSYQDYAVVGRK</sequence>
<feature type="domain" description="Methyltransferase type 11" evidence="2">
    <location>
        <begin position="260"/>
        <end position="352"/>
    </location>
</feature>
<keyword evidence="4" id="KW-1185">Reference proteome</keyword>
<dbReference type="PANTHER" id="PTHR43861">
    <property type="entry name" value="TRANS-ACONITATE 2-METHYLTRANSFERASE-RELATED"/>
    <property type="match status" value="1"/>
</dbReference>
<dbReference type="InterPro" id="IPR013216">
    <property type="entry name" value="Methyltransf_11"/>
</dbReference>
<evidence type="ECO:0000256" key="1">
    <source>
        <dbReference type="SAM" id="Coils"/>
    </source>
</evidence>
<evidence type="ECO:0000313" key="4">
    <source>
        <dbReference type="Proteomes" id="UP000032233"/>
    </source>
</evidence>
<dbReference type="OrthoDB" id="9781225at2"/>
<dbReference type="GO" id="GO:0008757">
    <property type="term" value="F:S-adenosylmethionine-dependent methyltransferase activity"/>
    <property type="evidence" value="ECO:0007669"/>
    <property type="project" value="InterPro"/>
</dbReference>